<keyword evidence="2" id="KW-1185">Reference proteome</keyword>
<protein>
    <submittedName>
        <fullName evidence="1">Uncharacterized protein</fullName>
    </submittedName>
</protein>
<evidence type="ECO:0000313" key="1">
    <source>
        <dbReference type="EMBL" id="CCI52955.1"/>
    </source>
</evidence>
<name>A0A077MAU4_9MICO</name>
<organism evidence="1 2">
    <name type="scientific">Nostocoides jenkinsii Ben 74</name>
    <dbReference type="NCBI Taxonomy" id="1193518"/>
    <lineage>
        <taxon>Bacteria</taxon>
        <taxon>Bacillati</taxon>
        <taxon>Actinomycetota</taxon>
        <taxon>Actinomycetes</taxon>
        <taxon>Micrococcales</taxon>
        <taxon>Intrasporangiaceae</taxon>
        <taxon>Nostocoides</taxon>
    </lineage>
</organism>
<dbReference type="STRING" id="1193518.BN13_250043"/>
<dbReference type="Proteomes" id="UP000035720">
    <property type="component" value="Unassembled WGS sequence"/>
</dbReference>
<comment type="caution">
    <text evidence="1">The sequence shown here is derived from an EMBL/GenBank/DDBJ whole genome shotgun (WGS) entry which is preliminary data.</text>
</comment>
<evidence type="ECO:0000313" key="2">
    <source>
        <dbReference type="Proteomes" id="UP000035720"/>
    </source>
</evidence>
<accession>A0A077MAU4</accession>
<sequence length="314" mass="34965">MPVVTDMSALERELAALHRGRGLRRPALAIGPVLRETLHLDPQSPADVMRDNLVAALRASAQSLPGDLRTVFLIASGLEAADPLLGDRIERAGAELQRDGRTVRRRLAEANRGVATMLLRGSRSRGETGNAWYIEEFEAETDLRGPHPILHARKLAVPTQGGLTVADEQFSMPPPHPDAPEPTIRVTQGGDLAYFAREGERVWRYGVRLDQTTEAGVAQAIGIEITIDSREWLLPYTVFSAYRPTRALRTTVHFGEPPVGRRVWELHGVYPLRLLDEEPAATDLEFDLSENTTISREFFGLQLGLAYGIRWLWR</sequence>
<dbReference type="AlphaFoldDB" id="A0A077MAU4"/>
<gene>
    <name evidence="1" type="ORF">BN13_250043</name>
</gene>
<dbReference type="EMBL" id="CAJC01000134">
    <property type="protein sequence ID" value="CCI52955.1"/>
    <property type="molecule type" value="Genomic_DNA"/>
</dbReference>
<proteinExistence type="predicted"/>
<reference evidence="1 2" key="1">
    <citation type="journal article" date="2013" name="ISME J.">
        <title>A metabolic model for members of the genus Tetrasphaera involved in enhanced biological phosphorus removal.</title>
        <authorList>
            <person name="Kristiansen R."/>
            <person name="Nguyen H.T.T."/>
            <person name="Saunders A.M."/>
            <person name="Nielsen J.L."/>
            <person name="Wimmer R."/>
            <person name="Le V.Q."/>
            <person name="McIlroy S.J."/>
            <person name="Petrovski S."/>
            <person name="Seviour R.J."/>
            <person name="Calteau A."/>
            <person name="Nielsen K.L."/>
            <person name="Nielsen P.H."/>
        </authorList>
    </citation>
    <scope>NUCLEOTIDE SEQUENCE [LARGE SCALE GENOMIC DNA]</scope>
    <source>
        <strain evidence="1 2">Ben 74</strain>
    </source>
</reference>